<accession>A0AA50DL44</accession>
<evidence type="ECO:0000313" key="2">
    <source>
        <dbReference type="Proteomes" id="UP001228139"/>
    </source>
</evidence>
<dbReference type="EMBL" id="CP132353">
    <property type="protein sequence ID" value="WLS78992.1"/>
    <property type="molecule type" value="Genomic_DNA"/>
</dbReference>
<dbReference type="RefSeq" id="WP_306209365.1">
    <property type="nucleotide sequence ID" value="NZ_CP132353.1"/>
</dbReference>
<keyword evidence="2" id="KW-1185">Reference proteome</keyword>
<dbReference type="KEGG" id="epi:Q3V30_00280"/>
<organism evidence="1 2">
    <name type="scientific">Erwinia pyri</name>
    <dbReference type="NCBI Taxonomy" id="3062598"/>
    <lineage>
        <taxon>Bacteria</taxon>
        <taxon>Pseudomonadati</taxon>
        <taxon>Pseudomonadota</taxon>
        <taxon>Gammaproteobacteria</taxon>
        <taxon>Enterobacterales</taxon>
        <taxon>Erwiniaceae</taxon>
        <taxon>Erwinia</taxon>
    </lineage>
</organism>
<protein>
    <submittedName>
        <fullName evidence="1">Uncharacterized protein</fullName>
    </submittedName>
</protein>
<gene>
    <name evidence="1" type="ORF">Q3V30_00280</name>
</gene>
<evidence type="ECO:0000313" key="1">
    <source>
        <dbReference type="EMBL" id="WLS78992.1"/>
    </source>
</evidence>
<proteinExistence type="predicted"/>
<sequence length="51" mass="5837">MIQPAEKIARRVVEQHNLIPPYDLHQPVAYDAILEDKNFFIDVDADGIFIG</sequence>
<reference evidence="1 2" key="1">
    <citation type="submission" date="2023-07" db="EMBL/GenBank/DDBJ databases">
        <title>Pathogenic bacteria of pear tree diseases.</title>
        <authorList>
            <person name="Zhang Z."/>
            <person name="He L."/>
            <person name="Huang R."/>
        </authorList>
    </citation>
    <scope>NUCLEOTIDE SEQUENCE [LARGE SCALE GENOMIC DNA]</scope>
    <source>
        <strain evidence="1 2">DE2</strain>
    </source>
</reference>
<dbReference type="Proteomes" id="UP001228139">
    <property type="component" value="Chromosome"/>
</dbReference>
<dbReference type="AlphaFoldDB" id="A0AA50DL44"/>
<name>A0AA50DL44_9GAMM</name>